<evidence type="ECO:0000313" key="1">
    <source>
        <dbReference type="EMBL" id="JAA66964.1"/>
    </source>
</evidence>
<name>A0A0K8R907_IXORI</name>
<accession>A0A0K8R907</accession>
<sequence length="71" mass="8128">MKTEMLLGTFTFVPPHIVECLLHQLTMLVGDCFMALTSFIYFSPHLYFSAHLIRSIISTTQRSGKLLKYTS</sequence>
<organism evidence="1">
    <name type="scientific">Ixodes ricinus</name>
    <name type="common">Common tick</name>
    <name type="synonym">Acarus ricinus</name>
    <dbReference type="NCBI Taxonomy" id="34613"/>
    <lineage>
        <taxon>Eukaryota</taxon>
        <taxon>Metazoa</taxon>
        <taxon>Ecdysozoa</taxon>
        <taxon>Arthropoda</taxon>
        <taxon>Chelicerata</taxon>
        <taxon>Arachnida</taxon>
        <taxon>Acari</taxon>
        <taxon>Parasitiformes</taxon>
        <taxon>Ixodida</taxon>
        <taxon>Ixodoidea</taxon>
        <taxon>Ixodidae</taxon>
        <taxon>Ixodinae</taxon>
        <taxon>Ixodes</taxon>
    </lineage>
</organism>
<dbReference type="AlphaFoldDB" id="A0A0K8R907"/>
<reference evidence="1" key="1">
    <citation type="submission" date="2012-12" db="EMBL/GenBank/DDBJ databases">
        <title>Identification and characterization of a phenylalanine ammonia-lyase gene family in Isatis indigotica Fort.</title>
        <authorList>
            <person name="Liu Q."/>
            <person name="Chen J."/>
            <person name="Zhou X."/>
            <person name="Di P."/>
            <person name="Xiao Y."/>
            <person name="Xuan H."/>
            <person name="Zhang L."/>
            <person name="Chen W."/>
        </authorList>
    </citation>
    <scope>NUCLEOTIDE SEQUENCE</scope>
    <source>
        <tissue evidence="1">Salivary gland</tissue>
    </source>
</reference>
<dbReference type="EMBL" id="GADI01006844">
    <property type="protein sequence ID" value="JAA66964.1"/>
    <property type="molecule type" value="mRNA"/>
</dbReference>
<protein>
    <submittedName>
        <fullName evidence="1">Putative salivary serpin</fullName>
    </submittedName>
</protein>
<proteinExistence type="evidence at transcript level"/>